<sequence length="125" mass="14124">MLKKVLPLILIVFALLSCQRLDASDPNNMLIIASQLGDIDRVRLAIAKGADVNYQDEKGGTALHWAVFYGHKEIVKLLLMQGADPFIKDKNGITPVDVAKINRKKEVLKILEELIHHKKIKFNRQ</sequence>
<keyword evidence="6" id="KW-1185">Reference proteome</keyword>
<dbReference type="RefSeq" id="WP_200673437.1">
    <property type="nucleotide sequence ID" value="NZ_JAACYA010000001.1"/>
</dbReference>
<evidence type="ECO:0000256" key="3">
    <source>
        <dbReference type="PROSITE-ProRule" id="PRU00023"/>
    </source>
</evidence>
<dbReference type="Proteomes" id="UP000772812">
    <property type="component" value="Unassembled WGS sequence"/>
</dbReference>
<evidence type="ECO:0000256" key="2">
    <source>
        <dbReference type="ARBA" id="ARBA00023043"/>
    </source>
</evidence>
<evidence type="ECO:0000256" key="1">
    <source>
        <dbReference type="ARBA" id="ARBA00022737"/>
    </source>
</evidence>
<organism evidence="5 6">
    <name type="scientific">Persephonella atlantica</name>
    <dbReference type="NCBI Taxonomy" id="2699429"/>
    <lineage>
        <taxon>Bacteria</taxon>
        <taxon>Pseudomonadati</taxon>
        <taxon>Aquificota</taxon>
        <taxon>Aquificia</taxon>
        <taxon>Aquificales</taxon>
        <taxon>Hydrogenothermaceae</taxon>
        <taxon>Persephonella</taxon>
    </lineage>
</organism>
<dbReference type="PROSITE" id="PS50297">
    <property type="entry name" value="ANK_REP_REGION"/>
    <property type="match status" value="1"/>
</dbReference>
<reference evidence="5 6" key="1">
    <citation type="journal article" date="2021" name="Syst. Appl. Microbiol.">
        <title>Persephonella atlantica sp. nov.: How to adapt to physico-chemical gradients in high temperature hydrothermal habitats.</title>
        <authorList>
            <person name="Francois D.X."/>
            <person name="Godfroy A."/>
            <person name="Mathien C."/>
            <person name="Aube J."/>
            <person name="Cathalot C."/>
            <person name="Lesongeur F."/>
            <person name="L'Haridon S."/>
            <person name="Philippon X."/>
            <person name="Roussel E.G."/>
        </authorList>
    </citation>
    <scope>NUCLEOTIDE SEQUENCE [LARGE SCALE GENOMIC DNA]</scope>
    <source>
        <strain evidence="5 6">MO1340</strain>
    </source>
</reference>
<dbReference type="PROSITE" id="PS50088">
    <property type="entry name" value="ANK_REPEAT"/>
    <property type="match status" value="2"/>
</dbReference>
<proteinExistence type="predicted"/>
<keyword evidence="1" id="KW-0677">Repeat</keyword>
<feature type="chain" id="PRO_5045598239" evidence="4">
    <location>
        <begin position="24"/>
        <end position="125"/>
    </location>
</feature>
<keyword evidence="2 3" id="KW-0040">ANK repeat</keyword>
<dbReference type="SMART" id="SM00248">
    <property type="entry name" value="ANK"/>
    <property type="match status" value="3"/>
</dbReference>
<evidence type="ECO:0000256" key="4">
    <source>
        <dbReference type="SAM" id="SignalP"/>
    </source>
</evidence>
<dbReference type="SUPFAM" id="SSF48403">
    <property type="entry name" value="Ankyrin repeat"/>
    <property type="match status" value="1"/>
</dbReference>
<evidence type="ECO:0000313" key="5">
    <source>
        <dbReference type="EMBL" id="MBK3332047.1"/>
    </source>
</evidence>
<dbReference type="Gene3D" id="1.25.40.20">
    <property type="entry name" value="Ankyrin repeat-containing domain"/>
    <property type="match status" value="1"/>
</dbReference>
<comment type="caution">
    <text evidence="5">The sequence shown here is derived from an EMBL/GenBank/DDBJ whole genome shotgun (WGS) entry which is preliminary data.</text>
</comment>
<accession>A0ABS1GGK6</accession>
<feature type="signal peptide" evidence="4">
    <location>
        <begin position="1"/>
        <end position="23"/>
    </location>
</feature>
<dbReference type="InterPro" id="IPR036770">
    <property type="entry name" value="Ankyrin_rpt-contain_sf"/>
</dbReference>
<protein>
    <submittedName>
        <fullName evidence="5">Ankyrin repeat domain-containing protein</fullName>
    </submittedName>
</protein>
<dbReference type="Pfam" id="PF12796">
    <property type="entry name" value="Ank_2"/>
    <property type="match status" value="1"/>
</dbReference>
<keyword evidence="4" id="KW-0732">Signal</keyword>
<evidence type="ECO:0000313" key="6">
    <source>
        <dbReference type="Proteomes" id="UP000772812"/>
    </source>
</evidence>
<feature type="repeat" description="ANK" evidence="3">
    <location>
        <begin position="58"/>
        <end position="90"/>
    </location>
</feature>
<dbReference type="PROSITE" id="PS51257">
    <property type="entry name" value="PROKAR_LIPOPROTEIN"/>
    <property type="match status" value="1"/>
</dbReference>
<name>A0ABS1GGK6_9AQUI</name>
<dbReference type="InterPro" id="IPR002110">
    <property type="entry name" value="Ankyrin_rpt"/>
</dbReference>
<gene>
    <name evidence="5" type="ORF">GWK41_03065</name>
</gene>
<dbReference type="PANTHER" id="PTHR24171">
    <property type="entry name" value="ANKYRIN REPEAT DOMAIN-CONTAINING PROTEIN 39-RELATED"/>
    <property type="match status" value="1"/>
</dbReference>
<feature type="repeat" description="ANK" evidence="3">
    <location>
        <begin position="25"/>
        <end position="57"/>
    </location>
</feature>
<dbReference type="EMBL" id="JAACYA010000001">
    <property type="protein sequence ID" value="MBK3332047.1"/>
    <property type="molecule type" value="Genomic_DNA"/>
</dbReference>